<dbReference type="RefSeq" id="WP_034825348.1">
    <property type="nucleotide sequence ID" value="NZ_AWFA01000012.1"/>
</dbReference>
<dbReference type="Proteomes" id="UP000249123">
    <property type="component" value="Unassembled WGS sequence"/>
</dbReference>
<accession>A0A062U4L7</accession>
<organism evidence="1 2">
    <name type="scientific">Hyphomonas pacifica</name>
    <dbReference type="NCBI Taxonomy" id="1280941"/>
    <lineage>
        <taxon>Bacteria</taxon>
        <taxon>Pseudomonadati</taxon>
        <taxon>Pseudomonadota</taxon>
        <taxon>Alphaproteobacteria</taxon>
        <taxon>Hyphomonadales</taxon>
        <taxon>Hyphomonadaceae</taxon>
        <taxon>Hyphomonas</taxon>
    </lineage>
</organism>
<dbReference type="STRING" id="1280941.HY2_01080"/>
<evidence type="ECO:0000313" key="2">
    <source>
        <dbReference type="Proteomes" id="UP000249123"/>
    </source>
</evidence>
<evidence type="ECO:0000313" key="1">
    <source>
        <dbReference type="EMBL" id="RAN34243.1"/>
    </source>
</evidence>
<dbReference type="SUPFAM" id="SSF103481">
    <property type="entry name" value="Multidrug resistance efflux transporter EmrE"/>
    <property type="match status" value="1"/>
</dbReference>
<name>A0A062U4L7_9PROT</name>
<reference evidence="1 2" key="1">
    <citation type="submission" date="2013-04" db="EMBL/GenBank/DDBJ databases">
        <title>Hyphomonas sp. T24B3 Genome Sequencing.</title>
        <authorList>
            <person name="Lai Q."/>
            <person name="Shao Z."/>
        </authorList>
    </citation>
    <scope>NUCLEOTIDE SEQUENCE [LARGE SCALE GENOMIC DNA]</scope>
    <source>
        <strain evidence="1 2">T24B3</strain>
    </source>
</reference>
<proteinExistence type="predicted"/>
<protein>
    <recommendedName>
        <fullName evidence="3">EamA domain-containing protein</fullName>
    </recommendedName>
</protein>
<gene>
    <name evidence="1" type="ORF">HY3_01165</name>
</gene>
<dbReference type="OrthoDB" id="9815809at2"/>
<keyword evidence="2" id="KW-1185">Reference proteome</keyword>
<comment type="caution">
    <text evidence="1">The sequence shown here is derived from an EMBL/GenBank/DDBJ whole genome shotgun (WGS) entry which is preliminary data.</text>
</comment>
<dbReference type="AlphaFoldDB" id="A0A062U4L7"/>
<dbReference type="EMBL" id="AWFB01000012">
    <property type="protein sequence ID" value="RAN34243.1"/>
    <property type="molecule type" value="Genomic_DNA"/>
</dbReference>
<sequence length="289" mass="31646">MTMASRSIALMVGFVLVWILTEAIIGSLLNAYSPLQIVWMHYLMQLVIWGLVVGVRGPKRLVRTGKLTFQFLRAVMLLMMPLSWAFARQQGFGDTAYAAFWATPFLVILFTAILSKDRTPAFLWLAAIAGGLAAGLIFVQPAIPHARALAGIIGMPVSFSLFIVLTRALKTEPTSANLFYLPLGIVACLMPFIPKVWMAPDLQHILFFMLTGGMSLVALWMLDKAAKTAPVAPVAPLLLAPIPLTFLLNWLSTHQRPGLQVLILLAIVCLASITPILLGFNALRKRLPS</sequence>
<evidence type="ECO:0008006" key="3">
    <source>
        <dbReference type="Google" id="ProtNLM"/>
    </source>
</evidence>
<dbReference type="InterPro" id="IPR037185">
    <property type="entry name" value="EmrE-like"/>
</dbReference>